<dbReference type="GO" id="GO:0015031">
    <property type="term" value="P:protein transport"/>
    <property type="evidence" value="ECO:0007669"/>
    <property type="project" value="UniProtKB-KW"/>
</dbReference>
<comment type="similarity">
    <text evidence="2">Belongs to the oligopeptide OPT transporter family.</text>
</comment>
<dbReference type="GO" id="GO:0035673">
    <property type="term" value="F:oligopeptide transmembrane transporter activity"/>
    <property type="evidence" value="ECO:0007669"/>
    <property type="project" value="InterPro"/>
</dbReference>
<evidence type="ECO:0000256" key="1">
    <source>
        <dbReference type="ARBA" id="ARBA00004141"/>
    </source>
</evidence>
<feature type="transmembrane region" description="Helical" evidence="9">
    <location>
        <begin position="379"/>
        <end position="406"/>
    </location>
</feature>
<feature type="transmembrane region" description="Helical" evidence="9">
    <location>
        <begin position="12"/>
        <end position="32"/>
    </location>
</feature>
<dbReference type="InterPro" id="IPR004648">
    <property type="entry name" value="Oligpept_transpt"/>
</dbReference>
<feature type="transmembrane region" description="Helical" evidence="9">
    <location>
        <begin position="287"/>
        <end position="308"/>
    </location>
</feature>
<evidence type="ECO:0000256" key="6">
    <source>
        <dbReference type="ARBA" id="ARBA00022927"/>
    </source>
</evidence>
<evidence type="ECO:0000256" key="5">
    <source>
        <dbReference type="ARBA" id="ARBA00022856"/>
    </source>
</evidence>
<comment type="subcellular location">
    <subcellularLocation>
        <location evidence="1">Membrane</location>
        <topology evidence="1">Multi-pass membrane protein</topology>
    </subcellularLocation>
</comment>
<proteinExistence type="inferred from homology"/>
<keyword evidence="8 9" id="KW-0472">Membrane</keyword>
<protein>
    <recommendedName>
        <fullName evidence="12">OPT superfamily oligopeptide transporter</fullName>
    </recommendedName>
</protein>
<keyword evidence="5" id="KW-0571">Peptide transport</keyword>
<keyword evidence="3" id="KW-0813">Transport</keyword>
<dbReference type="Pfam" id="PF03169">
    <property type="entry name" value="OPT"/>
    <property type="match status" value="1"/>
</dbReference>
<evidence type="ECO:0000256" key="8">
    <source>
        <dbReference type="ARBA" id="ARBA00023136"/>
    </source>
</evidence>
<dbReference type="InterPro" id="IPR004813">
    <property type="entry name" value="OPT"/>
</dbReference>
<feature type="transmembrane region" description="Helical" evidence="9">
    <location>
        <begin position="555"/>
        <end position="588"/>
    </location>
</feature>
<keyword evidence="6" id="KW-0653">Protein transport</keyword>
<dbReference type="Proteomes" id="UP001211907">
    <property type="component" value="Unassembled WGS sequence"/>
</dbReference>
<reference evidence="10" key="1">
    <citation type="submission" date="2020-05" db="EMBL/GenBank/DDBJ databases">
        <title>Phylogenomic resolution of chytrid fungi.</title>
        <authorList>
            <person name="Stajich J.E."/>
            <person name="Amses K."/>
            <person name="Simmons R."/>
            <person name="Seto K."/>
            <person name="Myers J."/>
            <person name="Bonds A."/>
            <person name="Quandt C.A."/>
            <person name="Barry K."/>
            <person name="Liu P."/>
            <person name="Grigoriev I."/>
            <person name="Longcore J.E."/>
            <person name="James T.Y."/>
        </authorList>
    </citation>
    <scope>NUCLEOTIDE SEQUENCE</scope>
    <source>
        <strain evidence="10">JEL0513</strain>
    </source>
</reference>
<feature type="transmembrane region" description="Helical" evidence="9">
    <location>
        <begin position="179"/>
        <end position="198"/>
    </location>
</feature>
<feature type="transmembrane region" description="Helical" evidence="9">
    <location>
        <begin position="346"/>
        <end position="373"/>
    </location>
</feature>
<dbReference type="AlphaFoldDB" id="A0AAD5SZ52"/>
<feature type="transmembrane region" description="Helical" evidence="9">
    <location>
        <begin position="524"/>
        <end position="543"/>
    </location>
</feature>
<evidence type="ECO:0000256" key="7">
    <source>
        <dbReference type="ARBA" id="ARBA00022989"/>
    </source>
</evidence>
<accession>A0AAD5SZ52</accession>
<keyword evidence="7 9" id="KW-1133">Transmembrane helix</keyword>
<evidence type="ECO:0008006" key="12">
    <source>
        <dbReference type="Google" id="ProtNLM"/>
    </source>
</evidence>
<evidence type="ECO:0000256" key="3">
    <source>
        <dbReference type="ARBA" id="ARBA00022448"/>
    </source>
</evidence>
<sequence length="610" mass="67732">MENVASQVMPDLMALGFIFVTQFTGLGFAGLCRRFLVRPRAIIWPSTFATLALFASFHGIGETITEAVIVTRKDIENVSISRGTSSLFPIPEESEHGIIEMKGTQTFIVCTNGVISTNKNRIDGGEHTYASRSMDPSVSTMIDDTTDNLSVSIESGEDRQQKSVTFDKMAEGRSTRQRAFWFSFLGMYLYTFIPEFFFPMLQSVSICTRQGLNSLKSAWGLNSYLTEGSANPVLNSVHLFSGNPNSTVFQLGEKVNPGYFYDRQNNYNLNLTAYNEVAPIHVTPFFAMQYGSSFLTIAAVLSHVGLWYGSIIKKQAKNALKQISDSVEASDIHNKLMSSYWDPPDWMFLLFVTFMAGLTLVVTQFTAFVMPWWGVLMNLAVTGILIIPIGIITGISGISISISVLAEFLMGSLIPGQTVAVMAFKSLALNNLNQGLLLVSGLKIGHYLHIPPTAIITAQFIGTFLSCIVATAVSWLIMFGMGDLLNANHGDWRFISYQTFYSDGAIWGAIGPSRFFGIGSLYEGLLWCFLIGFVCPFGPWLCNKYIYKADFWKKINFPIIFTLSGVGGFQNTIVTQLLVGFVAQVLVFRYWKSWYQTYNFVMASAFDIGK</sequence>
<feature type="transmembrane region" description="Helical" evidence="9">
    <location>
        <begin position="454"/>
        <end position="479"/>
    </location>
</feature>
<evidence type="ECO:0000313" key="11">
    <source>
        <dbReference type="Proteomes" id="UP001211907"/>
    </source>
</evidence>
<evidence type="ECO:0000256" key="9">
    <source>
        <dbReference type="SAM" id="Phobius"/>
    </source>
</evidence>
<gene>
    <name evidence="10" type="ORF">HK100_001582</name>
</gene>
<keyword evidence="11" id="KW-1185">Reference proteome</keyword>
<dbReference type="PANTHER" id="PTHR22601">
    <property type="entry name" value="ISP4 LIKE PROTEIN"/>
    <property type="match status" value="1"/>
</dbReference>
<keyword evidence="4 9" id="KW-0812">Transmembrane</keyword>
<name>A0AAD5SZ52_9FUNG</name>
<evidence type="ECO:0000256" key="2">
    <source>
        <dbReference type="ARBA" id="ARBA00008807"/>
    </source>
</evidence>
<comment type="caution">
    <text evidence="10">The sequence shown here is derived from an EMBL/GenBank/DDBJ whole genome shotgun (WGS) entry which is preliminary data.</text>
</comment>
<organism evidence="10 11">
    <name type="scientific">Physocladia obscura</name>
    <dbReference type="NCBI Taxonomy" id="109957"/>
    <lineage>
        <taxon>Eukaryota</taxon>
        <taxon>Fungi</taxon>
        <taxon>Fungi incertae sedis</taxon>
        <taxon>Chytridiomycota</taxon>
        <taxon>Chytridiomycota incertae sedis</taxon>
        <taxon>Chytridiomycetes</taxon>
        <taxon>Chytridiales</taxon>
        <taxon>Chytriomycetaceae</taxon>
        <taxon>Physocladia</taxon>
    </lineage>
</organism>
<dbReference type="GO" id="GO:0016020">
    <property type="term" value="C:membrane"/>
    <property type="evidence" value="ECO:0007669"/>
    <property type="project" value="UniProtKB-SubCell"/>
</dbReference>
<dbReference type="NCBIfam" id="TIGR00728">
    <property type="entry name" value="OPT_sfam"/>
    <property type="match status" value="1"/>
</dbReference>
<evidence type="ECO:0000256" key="4">
    <source>
        <dbReference type="ARBA" id="ARBA00022692"/>
    </source>
</evidence>
<evidence type="ECO:0000313" key="10">
    <source>
        <dbReference type="EMBL" id="KAJ3114681.1"/>
    </source>
</evidence>
<dbReference type="EMBL" id="JADGJH010001347">
    <property type="protein sequence ID" value="KAJ3114681.1"/>
    <property type="molecule type" value="Genomic_DNA"/>
</dbReference>